<comment type="caution">
    <text evidence="7">The sequence shown here is derived from an EMBL/GenBank/DDBJ whole genome shotgun (WGS) entry which is preliminary data.</text>
</comment>
<keyword evidence="5" id="KW-0998">Cell outer membrane</keyword>
<dbReference type="PANTHER" id="PTHR38776:SF1">
    <property type="entry name" value="MLTA-INTERACTING PROTEIN-RELATED"/>
    <property type="match status" value="1"/>
</dbReference>
<dbReference type="Proteomes" id="UP000305451">
    <property type="component" value="Unassembled WGS sequence"/>
</dbReference>
<keyword evidence="8" id="KW-1185">Reference proteome</keyword>
<keyword evidence="3 6" id="KW-0732">Signal</keyword>
<evidence type="ECO:0000256" key="4">
    <source>
        <dbReference type="ARBA" id="ARBA00023136"/>
    </source>
</evidence>
<organism evidence="7 8">
    <name type="scientific">Marinicauda pacifica</name>
    <dbReference type="NCBI Taxonomy" id="1133559"/>
    <lineage>
        <taxon>Bacteria</taxon>
        <taxon>Pseudomonadati</taxon>
        <taxon>Pseudomonadota</taxon>
        <taxon>Alphaproteobacteria</taxon>
        <taxon>Maricaulales</taxon>
        <taxon>Maricaulaceae</taxon>
        <taxon>Marinicauda</taxon>
    </lineage>
</organism>
<gene>
    <name evidence="7" type="ORF">E5162_09355</name>
</gene>
<evidence type="ECO:0000256" key="6">
    <source>
        <dbReference type="SAM" id="SignalP"/>
    </source>
</evidence>
<dbReference type="Pfam" id="PF06629">
    <property type="entry name" value="MipA"/>
    <property type="match status" value="1"/>
</dbReference>
<evidence type="ECO:0000256" key="5">
    <source>
        <dbReference type="ARBA" id="ARBA00023237"/>
    </source>
</evidence>
<evidence type="ECO:0000313" key="7">
    <source>
        <dbReference type="EMBL" id="TGY93252.1"/>
    </source>
</evidence>
<reference evidence="7 8" key="1">
    <citation type="journal article" date="2013" name="Int. J. Syst. Evol. Microbiol.">
        <title>Marinicauda pacifica gen. nov., sp. nov., a prosthecate alphaproteobacterium of the family Hyphomonadaceae isolated from deep seawater.</title>
        <authorList>
            <person name="Zhang X.Y."/>
            <person name="Li G.W."/>
            <person name="Wang C.S."/>
            <person name="Zhang Y.J."/>
            <person name="Xu X.W."/>
            <person name="Li H."/>
            <person name="Liu A."/>
            <person name="Liu C."/>
            <person name="Xie B.B."/>
            <person name="Qin Q.L."/>
            <person name="Xu Z."/>
            <person name="Chen X.L."/>
            <person name="Zhou B.C."/>
            <person name="Zhang Y.Z."/>
        </authorList>
    </citation>
    <scope>NUCLEOTIDE SEQUENCE [LARGE SCALE GENOMIC DNA]</scope>
    <source>
        <strain evidence="7 8">P-1 km-3</strain>
    </source>
</reference>
<feature type="signal peptide" evidence="6">
    <location>
        <begin position="1"/>
        <end position="23"/>
    </location>
</feature>
<dbReference type="GO" id="GO:0009279">
    <property type="term" value="C:cell outer membrane"/>
    <property type="evidence" value="ECO:0007669"/>
    <property type="project" value="UniProtKB-SubCell"/>
</dbReference>
<dbReference type="AlphaFoldDB" id="A0A4S2HCQ6"/>
<dbReference type="InterPro" id="IPR010583">
    <property type="entry name" value="MipA"/>
</dbReference>
<dbReference type="PANTHER" id="PTHR38776">
    <property type="entry name" value="MLTA-INTERACTING PROTEIN-RELATED"/>
    <property type="match status" value="1"/>
</dbReference>
<feature type="chain" id="PRO_5020533793" evidence="6">
    <location>
        <begin position="24"/>
        <end position="271"/>
    </location>
</feature>
<evidence type="ECO:0000256" key="2">
    <source>
        <dbReference type="ARBA" id="ARBA00005722"/>
    </source>
</evidence>
<evidence type="ECO:0000313" key="8">
    <source>
        <dbReference type="Proteomes" id="UP000305451"/>
    </source>
</evidence>
<protein>
    <submittedName>
        <fullName evidence="7">MipA/OmpV family protein</fullName>
    </submittedName>
</protein>
<accession>A0A4S2HCQ6</accession>
<name>A0A4S2HCQ6_9PROT</name>
<proteinExistence type="inferred from homology"/>
<evidence type="ECO:0000256" key="3">
    <source>
        <dbReference type="ARBA" id="ARBA00022729"/>
    </source>
</evidence>
<keyword evidence="4" id="KW-0472">Membrane</keyword>
<comment type="similarity">
    <text evidence="2">Belongs to the MipA/OmpV family.</text>
</comment>
<evidence type="ECO:0000256" key="1">
    <source>
        <dbReference type="ARBA" id="ARBA00004442"/>
    </source>
</evidence>
<comment type="subcellular location">
    <subcellularLocation>
        <location evidence="1">Cell outer membrane</location>
    </subcellularLocation>
</comment>
<dbReference type="EMBL" id="SRXV01000002">
    <property type="protein sequence ID" value="TGY93252.1"/>
    <property type="molecule type" value="Genomic_DNA"/>
</dbReference>
<sequence length="271" mass="28139">METDMIRLLPGLLALGLTAPALAQKPESPVAVAPRDFVSAGVAVLPDYTGSDEYRFLPFAAARVEIGSVTLQTEGPGLVATLYESGPVELGVYARAYGGRDDDIDDAVVRRLPEIDTAAVIGAFARADLARGLLSDYDSISVTARAGGDVTGTFGGAIWSGEIQYGAPLSRTSFAGIGLSVTGVSEDYGDLHFSIDPAGAAASGLPVYEAGSGIRDISLTAIWDQGITPDWSVTTIFGYSRLLGDFADSPIVAERGSPDQVFAGIGLGRKF</sequence>